<dbReference type="Proteomes" id="UP000076825">
    <property type="component" value="Chromosome 1"/>
</dbReference>
<dbReference type="SUPFAM" id="SSF88659">
    <property type="entry name" value="Sigma3 and sigma4 domains of RNA polymerase sigma factors"/>
    <property type="match status" value="1"/>
</dbReference>
<sequence>MRILQGRKVVRADQARVFLATIARGLVIDYRRRNALEQACLDYLASLPQGAEPSPQERMQLMQTLCTLDRMLAELPPRVRQTFLLSQIDGLAYAEIAARLNVSLSSVQQYMIRAMTACCEVFHE</sequence>
<keyword evidence="2" id="KW-0731">Sigma factor</keyword>
<dbReference type="GO" id="GO:0003677">
    <property type="term" value="F:DNA binding"/>
    <property type="evidence" value="ECO:0007669"/>
    <property type="project" value="InterPro"/>
</dbReference>
<dbReference type="Pfam" id="PF08281">
    <property type="entry name" value="Sigma70_r4_2"/>
    <property type="match status" value="1"/>
</dbReference>
<dbReference type="AlphaFoldDB" id="A0A157SL88"/>
<dbReference type="InterPro" id="IPR013324">
    <property type="entry name" value="RNA_pol_sigma_r3/r4-like"/>
</dbReference>
<dbReference type="InterPro" id="IPR036388">
    <property type="entry name" value="WH-like_DNA-bd_sf"/>
</dbReference>
<dbReference type="PATRIC" id="fig|123899.6.peg.2673"/>
<dbReference type="GO" id="GO:0016987">
    <property type="term" value="F:sigma factor activity"/>
    <property type="evidence" value="ECO:0007669"/>
    <property type="project" value="UniProtKB-KW"/>
</dbReference>
<dbReference type="CDD" id="cd06171">
    <property type="entry name" value="Sigma70_r4"/>
    <property type="match status" value="1"/>
</dbReference>
<feature type="domain" description="RNA polymerase sigma factor 70 region 4 type 2" evidence="4">
    <location>
        <begin position="68"/>
        <end position="118"/>
    </location>
</feature>
<organism evidence="5 6">
    <name type="scientific">Bordetella trematum</name>
    <dbReference type="NCBI Taxonomy" id="123899"/>
    <lineage>
        <taxon>Bacteria</taxon>
        <taxon>Pseudomonadati</taxon>
        <taxon>Pseudomonadota</taxon>
        <taxon>Betaproteobacteria</taxon>
        <taxon>Burkholderiales</taxon>
        <taxon>Alcaligenaceae</taxon>
        <taxon>Bordetella</taxon>
    </lineage>
</organism>
<accession>A0A157SL88</accession>
<keyword evidence="3" id="KW-0804">Transcription</keyword>
<evidence type="ECO:0000256" key="2">
    <source>
        <dbReference type="ARBA" id="ARBA00023082"/>
    </source>
</evidence>
<dbReference type="InterPro" id="IPR014284">
    <property type="entry name" value="RNA_pol_sigma-70_dom"/>
</dbReference>
<dbReference type="STRING" id="123899.SAMEA3906487_02685"/>
<gene>
    <name evidence="5" type="primary">fecI_1</name>
    <name evidence="5" type="ORF">SAMEA3906487_02685</name>
</gene>
<evidence type="ECO:0000313" key="5">
    <source>
        <dbReference type="EMBL" id="SAI71240.1"/>
    </source>
</evidence>
<dbReference type="KEGG" id="btrm:SAMEA390648702685"/>
<dbReference type="PANTHER" id="PTHR43133">
    <property type="entry name" value="RNA POLYMERASE ECF-TYPE SIGMA FACTO"/>
    <property type="match status" value="1"/>
</dbReference>
<dbReference type="eggNOG" id="COG1595">
    <property type="taxonomic scope" value="Bacteria"/>
</dbReference>
<proteinExistence type="predicted"/>
<evidence type="ECO:0000313" key="6">
    <source>
        <dbReference type="Proteomes" id="UP000076825"/>
    </source>
</evidence>
<name>A0A157SL88_9BORD</name>
<dbReference type="EMBL" id="LT546645">
    <property type="protein sequence ID" value="SAI71240.1"/>
    <property type="molecule type" value="Genomic_DNA"/>
</dbReference>
<keyword evidence="6" id="KW-1185">Reference proteome</keyword>
<dbReference type="GO" id="GO:0006352">
    <property type="term" value="P:DNA-templated transcription initiation"/>
    <property type="evidence" value="ECO:0007669"/>
    <property type="project" value="InterPro"/>
</dbReference>
<keyword evidence="1" id="KW-0805">Transcription regulation</keyword>
<reference evidence="5 6" key="1">
    <citation type="submission" date="2016-04" db="EMBL/GenBank/DDBJ databases">
        <authorList>
            <consortium name="Pathogen Informatics"/>
        </authorList>
    </citation>
    <scope>NUCLEOTIDE SEQUENCE [LARGE SCALE GENOMIC DNA]</scope>
    <source>
        <strain evidence="5 6">H044680328</strain>
    </source>
</reference>
<dbReference type="InterPro" id="IPR039425">
    <property type="entry name" value="RNA_pol_sigma-70-like"/>
</dbReference>
<dbReference type="PANTHER" id="PTHR43133:SF63">
    <property type="entry name" value="RNA POLYMERASE SIGMA FACTOR FECI-RELATED"/>
    <property type="match status" value="1"/>
</dbReference>
<evidence type="ECO:0000259" key="4">
    <source>
        <dbReference type="Pfam" id="PF08281"/>
    </source>
</evidence>
<evidence type="ECO:0000256" key="1">
    <source>
        <dbReference type="ARBA" id="ARBA00023015"/>
    </source>
</evidence>
<protein>
    <submittedName>
        <fullName evidence="5">RNA polymerase ECF family sigma factor</fullName>
    </submittedName>
</protein>
<dbReference type="Gene3D" id="1.10.10.10">
    <property type="entry name" value="Winged helix-like DNA-binding domain superfamily/Winged helix DNA-binding domain"/>
    <property type="match status" value="1"/>
</dbReference>
<evidence type="ECO:0000256" key="3">
    <source>
        <dbReference type="ARBA" id="ARBA00023163"/>
    </source>
</evidence>
<dbReference type="NCBIfam" id="TIGR02937">
    <property type="entry name" value="sigma70-ECF"/>
    <property type="match status" value="1"/>
</dbReference>
<dbReference type="InterPro" id="IPR013249">
    <property type="entry name" value="RNA_pol_sigma70_r4_t2"/>
</dbReference>